<organism evidence="1 2">
    <name type="scientific">Petrolisthes cinctipes</name>
    <name type="common">Flat porcelain crab</name>
    <dbReference type="NCBI Taxonomy" id="88211"/>
    <lineage>
        <taxon>Eukaryota</taxon>
        <taxon>Metazoa</taxon>
        <taxon>Ecdysozoa</taxon>
        <taxon>Arthropoda</taxon>
        <taxon>Crustacea</taxon>
        <taxon>Multicrustacea</taxon>
        <taxon>Malacostraca</taxon>
        <taxon>Eumalacostraca</taxon>
        <taxon>Eucarida</taxon>
        <taxon>Decapoda</taxon>
        <taxon>Pleocyemata</taxon>
        <taxon>Anomura</taxon>
        <taxon>Galatheoidea</taxon>
        <taxon>Porcellanidae</taxon>
        <taxon>Petrolisthes</taxon>
    </lineage>
</organism>
<dbReference type="Proteomes" id="UP001286313">
    <property type="component" value="Unassembled WGS sequence"/>
</dbReference>
<dbReference type="AlphaFoldDB" id="A0AAE1GLX4"/>
<sequence>MVEPDVWSKTNAGVMVGRTLVETRGGEVPIVVANFSCEPQKIKEEHSKKCNLTAVTRLVSAEKDLVRMQLEDADLQPVIEWLQQSTERPSWQEVSRLSPTCKSYWSQWDLIRLNNGLLERQWETPDGLVK</sequence>
<evidence type="ECO:0000313" key="1">
    <source>
        <dbReference type="EMBL" id="KAK3894049.1"/>
    </source>
</evidence>
<evidence type="ECO:0000313" key="2">
    <source>
        <dbReference type="Proteomes" id="UP001286313"/>
    </source>
</evidence>
<name>A0AAE1GLX4_PETCI</name>
<gene>
    <name evidence="1" type="ORF">Pcinc_002151</name>
</gene>
<comment type="caution">
    <text evidence="1">The sequence shown here is derived from an EMBL/GenBank/DDBJ whole genome shotgun (WGS) entry which is preliminary data.</text>
</comment>
<keyword evidence="2" id="KW-1185">Reference proteome</keyword>
<accession>A0AAE1GLX4</accession>
<dbReference type="EMBL" id="JAWQEG010000144">
    <property type="protein sequence ID" value="KAK3894049.1"/>
    <property type="molecule type" value="Genomic_DNA"/>
</dbReference>
<reference evidence="1" key="1">
    <citation type="submission" date="2023-10" db="EMBL/GenBank/DDBJ databases">
        <title>Genome assemblies of two species of porcelain crab, Petrolisthes cinctipes and Petrolisthes manimaculis (Anomura: Porcellanidae).</title>
        <authorList>
            <person name="Angst P."/>
        </authorList>
    </citation>
    <scope>NUCLEOTIDE SEQUENCE</scope>
    <source>
        <strain evidence="1">PB745_01</strain>
        <tissue evidence="1">Gill</tissue>
    </source>
</reference>
<protein>
    <submittedName>
        <fullName evidence="1">Uncharacterized protein</fullName>
    </submittedName>
</protein>
<proteinExistence type="predicted"/>